<keyword evidence="8" id="KW-1185">Reference proteome</keyword>
<feature type="transmembrane region" description="Helical" evidence="6">
    <location>
        <begin position="434"/>
        <end position="452"/>
    </location>
</feature>
<evidence type="ECO:0000256" key="6">
    <source>
        <dbReference type="SAM" id="Phobius"/>
    </source>
</evidence>
<keyword evidence="3 6" id="KW-0812">Transmembrane</keyword>
<reference evidence="7 8" key="1">
    <citation type="submission" date="2022-06" db="EMBL/GenBank/DDBJ databases">
        <authorList>
            <person name="Jeon C.O."/>
        </authorList>
    </citation>
    <scope>NUCLEOTIDE SEQUENCE [LARGE SCALE GENOMIC DNA]</scope>
    <source>
        <strain evidence="7 8">KCTC 13943</strain>
    </source>
</reference>
<dbReference type="EMBL" id="JAMQCR010000001">
    <property type="protein sequence ID" value="MCM2532590.1"/>
    <property type="molecule type" value="Genomic_DNA"/>
</dbReference>
<accession>A0ABT0W8C9</accession>
<keyword evidence="5 6" id="KW-0472">Membrane</keyword>
<feature type="transmembrane region" description="Helical" evidence="6">
    <location>
        <begin position="216"/>
        <end position="235"/>
    </location>
</feature>
<dbReference type="Proteomes" id="UP001523262">
    <property type="component" value="Unassembled WGS sequence"/>
</dbReference>
<dbReference type="Gene3D" id="1.20.1740.10">
    <property type="entry name" value="Amino acid/polyamine transporter I"/>
    <property type="match status" value="1"/>
</dbReference>
<evidence type="ECO:0000256" key="3">
    <source>
        <dbReference type="ARBA" id="ARBA00022692"/>
    </source>
</evidence>
<dbReference type="PANTHER" id="PTHR43243:SF4">
    <property type="entry name" value="CATIONIC AMINO ACID TRANSPORTER 4"/>
    <property type="match status" value="1"/>
</dbReference>
<dbReference type="InterPro" id="IPR002293">
    <property type="entry name" value="AA/rel_permease1"/>
</dbReference>
<name>A0ABT0W8C9_9BACI</name>
<evidence type="ECO:0000313" key="8">
    <source>
        <dbReference type="Proteomes" id="UP001523262"/>
    </source>
</evidence>
<feature type="transmembrane region" description="Helical" evidence="6">
    <location>
        <begin position="352"/>
        <end position="369"/>
    </location>
</feature>
<feature type="transmembrane region" description="Helical" evidence="6">
    <location>
        <begin position="91"/>
        <end position="108"/>
    </location>
</feature>
<keyword evidence="2" id="KW-0813">Transport</keyword>
<evidence type="ECO:0000313" key="7">
    <source>
        <dbReference type="EMBL" id="MCM2532590.1"/>
    </source>
</evidence>
<evidence type="ECO:0000256" key="1">
    <source>
        <dbReference type="ARBA" id="ARBA00004141"/>
    </source>
</evidence>
<organism evidence="7 8">
    <name type="scientific">Neobacillus pocheonensis</name>
    <dbReference type="NCBI Taxonomy" id="363869"/>
    <lineage>
        <taxon>Bacteria</taxon>
        <taxon>Bacillati</taxon>
        <taxon>Bacillota</taxon>
        <taxon>Bacilli</taxon>
        <taxon>Bacillales</taxon>
        <taxon>Bacillaceae</taxon>
        <taxon>Neobacillus</taxon>
    </lineage>
</organism>
<comment type="subcellular location">
    <subcellularLocation>
        <location evidence="1">Membrane</location>
        <topology evidence="1">Multi-pass membrane protein</topology>
    </subcellularLocation>
</comment>
<protein>
    <submittedName>
        <fullName evidence="7">Amino acid permease</fullName>
    </submittedName>
</protein>
<feature type="transmembrane region" description="Helical" evidence="6">
    <location>
        <begin position="408"/>
        <end position="428"/>
    </location>
</feature>
<evidence type="ECO:0000256" key="5">
    <source>
        <dbReference type="ARBA" id="ARBA00023136"/>
    </source>
</evidence>
<proteinExistence type="predicted"/>
<feature type="transmembrane region" description="Helical" evidence="6">
    <location>
        <begin position="301"/>
        <end position="323"/>
    </location>
</feature>
<evidence type="ECO:0000256" key="2">
    <source>
        <dbReference type="ARBA" id="ARBA00022448"/>
    </source>
</evidence>
<dbReference type="Pfam" id="PF13520">
    <property type="entry name" value="AA_permease_2"/>
    <property type="match status" value="1"/>
</dbReference>
<feature type="transmembrane region" description="Helical" evidence="6">
    <location>
        <begin position="115"/>
        <end position="134"/>
    </location>
</feature>
<sequence length="464" mass="49936">MSNLFRKKSLKVMIAQSQKVELNRTLSLFDLIFLGVGCVIGTGIFVVTGVVAAQSAGPAIIISFIIAGIACALAALCYAEFSSTVPVSGSVYTYTYATMGEIFAFLIGWDLMLEYVLAISAVATGWSAYFRSLIEGFGFHFPSILSSAPGTGKGGIVDFPAIIIILLITALVSIGVKESTRFNNVMVLIKLVVIITFIIAGIGYVKPENWTPFAPFGFQGIVTSAATVFFAYIGFDVIATASEEVKHPKRDMPIGIIVSLAICTFFYIAVSLVLTGMVPYTHLNVGDPVALALKFVGQNQLAGIISVGAVAGITTVLLALIYAQVRLSYSMSRDGLLPKGLASVHKKYRTPFSNTWLTGFVAAGIAGFVDLTTLAHLVNMGTLAAFTLISIAIIILRRKHPELKSTFRVPFVPVLPAISALFCIYLSISLPAITWISFLIWLAIGTLVYFLYGRKHSLLNKEHE</sequence>
<feature type="transmembrane region" description="Helical" evidence="6">
    <location>
        <begin position="59"/>
        <end position="79"/>
    </location>
</feature>
<gene>
    <name evidence="7" type="ORF">NDK43_09590</name>
</gene>
<feature type="transmembrane region" description="Helical" evidence="6">
    <location>
        <begin position="375"/>
        <end position="396"/>
    </location>
</feature>
<feature type="transmembrane region" description="Helical" evidence="6">
    <location>
        <begin position="256"/>
        <end position="281"/>
    </location>
</feature>
<feature type="transmembrane region" description="Helical" evidence="6">
    <location>
        <begin position="31"/>
        <end position="52"/>
    </location>
</feature>
<evidence type="ECO:0000256" key="4">
    <source>
        <dbReference type="ARBA" id="ARBA00022989"/>
    </source>
</evidence>
<feature type="transmembrane region" description="Helical" evidence="6">
    <location>
        <begin position="154"/>
        <end position="175"/>
    </location>
</feature>
<dbReference type="PANTHER" id="PTHR43243">
    <property type="entry name" value="INNER MEMBRANE TRANSPORTER YGJI-RELATED"/>
    <property type="match status" value="1"/>
</dbReference>
<keyword evidence="4 6" id="KW-1133">Transmembrane helix</keyword>
<dbReference type="PIRSF" id="PIRSF006060">
    <property type="entry name" value="AA_transporter"/>
    <property type="match status" value="1"/>
</dbReference>
<feature type="transmembrane region" description="Helical" evidence="6">
    <location>
        <begin position="187"/>
        <end position="204"/>
    </location>
</feature>
<comment type="caution">
    <text evidence="7">The sequence shown here is derived from an EMBL/GenBank/DDBJ whole genome shotgun (WGS) entry which is preliminary data.</text>
</comment>